<dbReference type="EMBL" id="JAPWTJ010000494">
    <property type="protein sequence ID" value="KAJ8977909.1"/>
    <property type="molecule type" value="Genomic_DNA"/>
</dbReference>
<evidence type="ECO:0000256" key="3">
    <source>
        <dbReference type="ARBA" id="ARBA00022603"/>
    </source>
</evidence>
<protein>
    <recommendedName>
        <fullName evidence="5">Protein-lysine N-methyltransferase NQ317_012410</fullName>
        <ecNumber evidence="5">2.1.1.-</ecNumber>
    </recommendedName>
</protein>
<evidence type="ECO:0000313" key="6">
    <source>
        <dbReference type="EMBL" id="KAJ8977909.1"/>
    </source>
</evidence>
<evidence type="ECO:0000256" key="2">
    <source>
        <dbReference type="ARBA" id="ARBA00022490"/>
    </source>
</evidence>
<keyword evidence="3 5" id="KW-0489">Methyltransferase</keyword>
<evidence type="ECO:0000256" key="5">
    <source>
        <dbReference type="HAMAP-Rule" id="MF_03187"/>
    </source>
</evidence>
<keyword evidence="4 5" id="KW-0808">Transferase</keyword>
<gene>
    <name evidence="6" type="ORF">NQ317_012410</name>
</gene>
<dbReference type="PROSITE" id="PS00092">
    <property type="entry name" value="N6_MTASE"/>
    <property type="match status" value="1"/>
</dbReference>
<proteinExistence type="inferred from homology"/>
<keyword evidence="7" id="KW-1185">Reference proteome</keyword>
<dbReference type="InterPro" id="IPR002052">
    <property type="entry name" value="DNA_methylase_N6_adenine_CS"/>
</dbReference>
<comment type="similarity">
    <text evidence="5">Belongs to the class I-like SAM-binding methyltransferase superfamily. EFM5 family.</text>
</comment>
<dbReference type="HAMAP" id="MF_03187">
    <property type="entry name" value="Methyltr_EFM5"/>
    <property type="match status" value="1"/>
</dbReference>
<evidence type="ECO:0000313" key="7">
    <source>
        <dbReference type="Proteomes" id="UP001162164"/>
    </source>
</evidence>
<evidence type="ECO:0000256" key="4">
    <source>
        <dbReference type="ARBA" id="ARBA00022679"/>
    </source>
</evidence>
<evidence type="ECO:0000256" key="1">
    <source>
        <dbReference type="ARBA" id="ARBA00004496"/>
    </source>
</evidence>
<dbReference type="InterPro" id="IPR041370">
    <property type="entry name" value="Mlase_EEF1AKMT1/ZCCHC4"/>
</dbReference>
<reference evidence="6" key="1">
    <citation type="journal article" date="2023" name="Insect Mol. Biol.">
        <title>Genome sequencing provides insights into the evolution of gene families encoding plant cell wall-degrading enzymes in longhorned beetles.</title>
        <authorList>
            <person name="Shin N.R."/>
            <person name="Okamura Y."/>
            <person name="Kirsch R."/>
            <person name="Pauchet Y."/>
        </authorList>
    </citation>
    <scope>NUCLEOTIDE SEQUENCE</scope>
    <source>
        <strain evidence="6">MMC_N1</strain>
    </source>
</reference>
<keyword evidence="2 5" id="KW-0963">Cytoplasm</keyword>
<dbReference type="EC" id="2.1.1.-" evidence="5"/>
<comment type="function">
    <text evidence="5">S-adenosyl-L-methionine-dependent protein-lysine N-methyltransferase that methylates elongation factor 1-alpha.</text>
</comment>
<organism evidence="6 7">
    <name type="scientific">Molorchus minor</name>
    <dbReference type="NCBI Taxonomy" id="1323400"/>
    <lineage>
        <taxon>Eukaryota</taxon>
        <taxon>Metazoa</taxon>
        <taxon>Ecdysozoa</taxon>
        <taxon>Arthropoda</taxon>
        <taxon>Hexapoda</taxon>
        <taxon>Insecta</taxon>
        <taxon>Pterygota</taxon>
        <taxon>Neoptera</taxon>
        <taxon>Endopterygota</taxon>
        <taxon>Coleoptera</taxon>
        <taxon>Polyphaga</taxon>
        <taxon>Cucujiformia</taxon>
        <taxon>Chrysomeloidea</taxon>
        <taxon>Cerambycidae</taxon>
        <taxon>Lamiinae</taxon>
        <taxon>Monochamini</taxon>
        <taxon>Molorchus</taxon>
    </lineage>
</organism>
<dbReference type="PANTHER" id="PTHR13200:SF0">
    <property type="entry name" value="EEF1A LYSINE METHYLTRANSFERASE 1"/>
    <property type="match status" value="1"/>
</dbReference>
<sequence length="209" mass="24114">MMEDDDVPQLSAGTFTALVEFYKEQNERENRLKLVNSETSLNEDLNFDENWQLSQFWYDEETVDVLIKVALKSVGTNGKIALVSCPTLFKKMKQRAGENCEITLFEYDSRFAVYGKDFILYDYKSPLSIPRDKSSYYDLVIADPPFLSEECLTKTAVTVKFLTKGRIILCTGAVMADLASRLLDLRKTSFKPRHKNNLANEFWCYTNFD</sequence>
<comment type="subcellular location">
    <subcellularLocation>
        <location evidence="1 5">Cytoplasm</location>
    </subcellularLocation>
</comment>
<dbReference type="Proteomes" id="UP001162164">
    <property type="component" value="Unassembled WGS sequence"/>
</dbReference>
<dbReference type="Pfam" id="PF10237">
    <property type="entry name" value="N6-adenineMlase"/>
    <property type="match status" value="1"/>
</dbReference>
<name>A0ABQ9JJ26_9CUCU</name>
<comment type="caution">
    <text evidence="6">The sequence shown here is derived from an EMBL/GenBank/DDBJ whole genome shotgun (WGS) entry which is preliminary data.</text>
</comment>
<accession>A0ABQ9JJ26</accession>
<dbReference type="PANTHER" id="PTHR13200">
    <property type="entry name" value="EEF1A LYSINE METHYLTRANSFERASE 1"/>
    <property type="match status" value="1"/>
</dbReference>
<dbReference type="InterPro" id="IPR019369">
    <property type="entry name" value="Efm5/EEF1AKMT1"/>
</dbReference>